<comment type="caution">
    <text evidence="1">The sequence shown here is derived from an EMBL/GenBank/DDBJ whole genome shotgun (WGS) entry which is preliminary data.</text>
</comment>
<organism evidence="1 2">
    <name type="scientific">Botrytis hyacinthi</name>
    <dbReference type="NCBI Taxonomy" id="278943"/>
    <lineage>
        <taxon>Eukaryota</taxon>
        <taxon>Fungi</taxon>
        <taxon>Dikarya</taxon>
        <taxon>Ascomycota</taxon>
        <taxon>Pezizomycotina</taxon>
        <taxon>Leotiomycetes</taxon>
        <taxon>Helotiales</taxon>
        <taxon>Sclerotiniaceae</taxon>
        <taxon>Botrytis</taxon>
    </lineage>
</organism>
<sequence>MFKSPNGGYVYVSIYNIAASNGVEEYQISFRGYRFELFPLHVIIRYTSTVRVSVRFSRPAPEKYWIASNVITGNMEER</sequence>
<name>A0A4Z1GJV1_9HELO</name>
<dbReference type="AlphaFoldDB" id="A0A4Z1GJV1"/>
<gene>
    <name evidence="1" type="ORF">BHYA_0209g00110</name>
</gene>
<evidence type="ECO:0000313" key="1">
    <source>
        <dbReference type="EMBL" id="TGO34173.1"/>
    </source>
</evidence>
<protein>
    <submittedName>
        <fullName evidence="1">Uncharacterized protein</fullName>
    </submittedName>
</protein>
<evidence type="ECO:0000313" key="2">
    <source>
        <dbReference type="Proteomes" id="UP000297814"/>
    </source>
</evidence>
<accession>A0A4Z1GJV1</accession>
<reference evidence="1 2" key="1">
    <citation type="submission" date="2017-12" db="EMBL/GenBank/DDBJ databases">
        <title>Comparative genomics of Botrytis spp.</title>
        <authorList>
            <person name="Valero-Jimenez C.A."/>
            <person name="Tapia P."/>
            <person name="Veloso J."/>
            <person name="Silva-Moreno E."/>
            <person name="Staats M."/>
            <person name="Valdes J.H."/>
            <person name="Van Kan J.A.L."/>
        </authorList>
    </citation>
    <scope>NUCLEOTIDE SEQUENCE [LARGE SCALE GENOMIC DNA]</scope>
    <source>
        <strain evidence="1 2">Bh0001</strain>
    </source>
</reference>
<proteinExistence type="predicted"/>
<dbReference type="Proteomes" id="UP000297814">
    <property type="component" value="Unassembled WGS sequence"/>
</dbReference>
<dbReference type="EMBL" id="PQXK01000209">
    <property type="protein sequence ID" value="TGO34173.1"/>
    <property type="molecule type" value="Genomic_DNA"/>
</dbReference>
<keyword evidence="2" id="KW-1185">Reference proteome</keyword>